<feature type="transmembrane region" description="Helical" evidence="1">
    <location>
        <begin position="6"/>
        <end position="22"/>
    </location>
</feature>
<evidence type="ECO:0000313" key="3">
    <source>
        <dbReference type="Proteomes" id="UP000295416"/>
    </source>
</evidence>
<keyword evidence="1" id="KW-0812">Transmembrane</keyword>
<keyword evidence="3" id="KW-1185">Reference proteome</keyword>
<feature type="transmembrane region" description="Helical" evidence="1">
    <location>
        <begin position="34"/>
        <end position="53"/>
    </location>
</feature>
<dbReference type="EMBL" id="SLXK01000028">
    <property type="protein sequence ID" value="TCP23812.1"/>
    <property type="molecule type" value="Genomic_DNA"/>
</dbReference>
<dbReference type="Proteomes" id="UP000295416">
    <property type="component" value="Unassembled WGS sequence"/>
</dbReference>
<evidence type="ECO:0000256" key="1">
    <source>
        <dbReference type="SAM" id="Phobius"/>
    </source>
</evidence>
<dbReference type="AlphaFoldDB" id="A0A4R2NQ65"/>
<keyword evidence="1" id="KW-0472">Membrane</keyword>
<protein>
    <recommendedName>
        <fullName evidence="4">YtpI-like protein</fullName>
    </recommendedName>
</protein>
<organism evidence="2 3">
    <name type="scientific">Scopulibacillus darangshiensis</name>
    <dbReference type="NCBI Taxonomy" id="442528"/>
    <lineage>
        <taxon>Bacteria</taxon>
        <taxon>Bacillati</taxon>
        <taxon>Bacillota</taxon>
        <taxon>Bacilli</taxon>
        <taxon>Bacillales</taxon>
        <taxon>Sporolactobacillaceae</taxon>
        <taxon>Scopulibacillus</taxon>
    </lineage>
</organism>
<proteinExistence type="predicted"/>
<reference evidence="2 3" key="1">
    <citation type="submission" date="2019-03" db="EMBL/GenBank/DDBJ databases">
        <title>Genomic Encyclopedia of Type Strains, Phase IV (KMG-IV): sequencing the most valuable type-strain genomes for metagenomic binning, comparative biology and taxonomic classification.</title>
        <authorList>
            <person name="Goeker M."/>
        </authorList>
    </citation>
    <scope>NUCLEOTIDE SEQUENCE [LARGE SCALE GENOMIC DNA]</scope>
    <source>
        <strain evidence="2 3">DSM 19377</strain>
    </source>
</reference>
<name>A0A4R2NQ65_9BACL</name>
<evidence type="ECO:0008006" key="4">
    <source>
        <dbReference type="Google" id="ProtNLM"/>
    </source>
</evidence>
<keyword evidence="1" id="KW-1133">Transmembrane helix</keyword>
<accession>A0A4R2NQ65</accession>
<sequence>MLSIIATILLVLSISYVFYKAVRKHRTEGSIGDIRSYLSSICLFLIAIVNLWAQSFDLLGILSWGITIILLMIGSYCTKYIRKAENG</sequence>
<evidence type="ECO:0000313" key="2">
    <source>
        <dbReference type="EMBL" id="TCP23812.1"/>
    </source>
</evidence>
<gene>
    <name evidence="2" type="ORF">EV207_12835</name>
</gene>
<comment type="caution">
    <text evidence="2">The sequence shown here is derived from an EMBL/GenBank/DDBJ whole genome shotgun (WGS) entry which is preliminary data.</text>
</comment>
<dbReference type="RefSeq" id="WP_243647114.1">
    <property type="nucleotide sequence ID" value="NZ_SLXK01000028.1"/>
</dbReference>
<feature type="transmembrane region" description="Helical" evidence="1">
    <location>
        <begin position="59"/>
        <end position="78"/>
    </location>
</feature>